<sequence length="70" mass="8313">MMIVLIEDQKKNNLINMTKKTILAFFFFFFNCNKKFQQEGFVFVCLFFMCVNLQSSFQIVIFVSNNGYSL</sequence>
<proteinExistence type="predicted"/>
<gene>
    <name evidence="2" type="ORF">OCBIM_22019836mg</name>
</gene>
<organism evidence="2">
    <name type="scientific">Octopus bimaculoides</name>
    <name type="common">California two-spotted octopus</name>
    <dbReference type="NCBI Taxonomy" id="37653"/>
    <lineage>
        <taxon>Eukaryota</taxon>
        <taxon>Metazoa</taxon>
        <taxon>Spiralia</taxon>
        <taxon>Lophotrochozoa</taxon>
        <taxon>Mollusca</taxon>
        <taxon>Cephalopoda</taxon>
        <taxon>Coleoidea</taxon>
        <taxon>Octopodiformes</taxon>
        <taxon>Octopoda</taxon>
        <taxon>Incirrata</taxon>
        <taxon>Octopodidae</taxon>
        <taxon>Octopus</taxon>
    </lineage>
</organism>
<evidence type="ECO:0000256" key="1">
    <source>
        <dbReference type="SAM" id="Phobius"/>
    </source>
</evidence>
<accession>A0A0L8H970</accession>
<keyword evidence="1" id="KW-0812">Transmembrane</keyword>
<dbReference type="EMBL" id="KQ418821">
    <property type="protein sequence ID" value="KOF85742.1"/>
    <property type="molecule type" value="Genomic_DNA"/>
</dbReference>
<keyword evidence="1" id="KW-0472">Membrane</keyword>
<protein>
    <submittedName>
        <fullName evidence="2">Uncharacterized protein</fullName>
    </submittedName>
</protein>
<evidence type="ECO:0000313" key="2">
    <source>
        <dbReference type="EMBL" id="KOF85742.1"/>
    </source>
</evidence>
<keyword evidence="1" id="KW-1133">Transmembrane helix</keyword>
<name>A0A0L8H970_OCTBM</name>
<feature type="transmembrane region" description="Helical" evidence="1">
    <location>
        <begin position="41"/>
        <end position="63"/>
    </location>
</feature>
<dbReference type="AlphaFoldDB" id="A0A0L8H970"/>
<reference evidence="2" key="1">
    <citation type="submission" date="2015-07" db="EMBL/GenBank/DDBJ databases">
        <title>MeaNS - Measles Nucleotide Surveillance Program.</title>
        <authorList>
            <person name="Tran T."/>
            <person name="Druce J."/>
        </authorList>
    </citation>
    <scope>NUCLEOTIDE SEQUENCE</scope>
    <source>
        <strain evidence="2">UCB-OBI-ISO-001</strain>
        <tissue evidence="2">Gonad</tissue>
    </source>
</reference>